<organism evidence="2 3">
    <name type="scientific">Aldrovandia affinis</name>
    <dbReference type="NCBI Taxonomy" id="143900"/>
    <lineage>
        <taxon>Eukaryota</taxon>
        <taxon>Metazoa</taxon>
        <taxon>Chordata</taxon>
        <taxon>Craniata</taxon>
        <taxon>Vertebrata</taxon>
        <taxon>Euteleostomi</taxon>
        <taxon>Actinopterygii</taxon>
        <taxon>Neopterygii</taxon>
        <taxon>Teleostei</taxon>
        <taxon>Notacanthiformes</taxon>
        <taxon>Halosauridae</taxon>
        <taxon>Aldrovandia</taxon>
    </lineage>
</organism>
<feature type="compositionally biased region" description="Basic and acidic residues" evidence="1">
    <location>
        <begin position="47"/>
        <end position="57"/>
    </location>
</feature>
<evidence type="ECO:0000256" key="1">
    <source>
        <dbReference type="SAM" id="MobiDB-lite"/>
    </source>
</evidence>
<dbReference type="Proteomes" id="UP001221898">
    <property type="component" value="Unassembled WGS sequence"/>
</dbReference>
<sequence>MHQRYHPKADCAFQTWIVYLSERTKVKEKVMSLGFKGRSEVTTSDARGQEQDKSSGRDDLDRIAAILVRLQCASAHPHSYPSLRWAAVAMRPIN</sequence>
<dbReference type="EMBL" id="JAINUG010000002">
    <property type="protein sequence ID" value="KAJ8418458.1"/>
    <property type="molecule type" value="Genomic_DNA"/>
</dbReference>
<accession>A0AAD7TDX0</accession>
<protein>
    <submittedName>
        <fullName evidence="2">Uncharacterized protein</fullName>
    </submittedName>
</protein>
<comment type="caution">
    <text evidence="2">The sequence shown here is derived from an EMBL/GenBank/DDBJ whole genome shotgun (WGS) entry which is preliminary data.</text>
</comment>
<dbReference type="AlphaFoldDB" id="A0AAD7TDX0"/>
<evidence type="ECO:0000313" key="3">
    <source>
        <dbReference type="Proteomes" id="UP001221898"/>
    </source>
</evidence>
<reference evidence="2" key="1">
    <citation type="journal article" date="2023" name="Science">
        <title>Genome structures resolve the early diversification of teleost fishes.</title>
        <authorList>
            <person name="Parey E."/>
            <person name="Louis A."/>
            <person name="Montfort J."/>
            <person name="Bouchez O."/>
            <person name="Roques C."/>
            <person name="Iampietro C."/>
            <person name="Lluch J."/>
            <person name="Castinel A."/>
            <person name="Donnadieu C."/>
            <person name="Desvignes T."/>
            <person name="Floi Bucao C."/>
            <person name="Jouanno E."/>
            <person name="Wen M."/>
            <person name="Mejri S."/>
            <person name="Dirks R."/>
            <person name="Jansen H."/>
            <person name="Henkel C."/>
            <person name="Chen W.J."/>
            <person name="Zahm M."/>
            <person name="Cabau C."/>
            <person name="Klopp C."/>
            <person name="Thompson A.W."/>
            <person name="Robinson-Rechavi M."/>
            <person name="Braasch I."/>
            <person name="Lecointre G."/>
            <person name="Bobe J."/>
            <person name="Postlethwait J.H."/>
            <person name="Berthelot C."/>
            <person name="Roest Crollius H."/>
            <person name="Guiguen Y."/>
        </authorList>
    </citation>
    <scope>NUCLEOTIDE SEQUENCE</scope>
    <source>
        <strain evidence="2">NC1722</strain>
    </source>
</reference>
<evidence type="ECO:0000313" key="2">
    <source>
        <dbReference type="EMBL" id="KAJ8418458.1"/>
    </source>
</evidence>
<name>A0AAD7TDX0_9TELE</name>
<proteinExistence type="predicted"/>
<feature type="region of interest" description="Disordered" evidence="1">
    <location>
        <begin position="38"/>
        <end position="57"/>
    </location>
</feature>
<gene>
    <name evidence="2" type="ORF">AAFF_G00141670</name>
</gene>
<keyword evidence="3" id="KW-1185">Reference proteome</keyword>